<name>A0A4Q5LDX2_9BACT</name>
<dbReference type="AlphaFoldDB" id="A0A4Q5LDX2"/>
<dbReference type="NCBIfam" id="TIGR00251">
    <property type="entry name" value="DUF167 family protein"/>
    <property type="match status" value="1"/>
</dbReference>
<organism evidence="3 4">
    <name type="scientific">Hymenobacter persicinus</name>
    <dbReference type="NCBI Taxonomy" id="2025506"/>
    <lineage>
        <taxon>Bacteria</taxon>
        <taxon>Pseudomonadati</taxon>
        <taxon>Bacteroidota</taxon>
        <taxon>Cytophagia</taxon>
        <taxon>Cytophagales</taxon>
        <taxon>Hymenobacteraceae</taxon>
        <taxon>Hymenobacter</taxon>
    </lineage>
</organism>
<accession>A0A4Q5LDX2</accession>
<dbReference type="GO" id="GO:0005737">
    <property type="term" value="C:cytoplasm"/>
    <property type="evidence" value="ECO:0007669"/>
    <property type="project" value="TreeGrafter"/>
</dbReference>
<dbReference type="Gene3D" id="3.30.1200.10">
    <property type="entry name" value="YggU-like"/>
    <property type="match status" value="1"/>
</dbReference>
<dbReference type="SMART" id="SM01152">
    <property type="entry name" value="DUF167"/>
    <property type="match status" value="1"/>
</dbReference>
<dbReference type="EMBL" id="SEWE01000009">
    <property type="protein sequence ID" value="RYU81607.1"/>
    <property type="molecule type" value="Genomic_DNA"/>
</dbReference>
<evidence type="ECO:0000313" key="3">
    <source>
        <dbReference type="EMBL" id="RYU81607.1"/>
    </source>
</evidence>
<dbReference type="Pfam" id="PF02594">
    <property type="entry name" value="DUF167"/>
    <property type="match status" value="1"/>
</dbReference>
<dbReference type="InterPro" id="IPR036591">
    <property type="entry name" value="YggU-like_sf"/>
</dbReference>
<dbReference type="PANTHER" id="PTHR13420:SF7">
    <property type="entry name" value="UPF0235 PROTEIN C15ORF40"/>
    <property type="match status" value="1"/>
</dbReference>
<gene>
    <name evidence="3" type="ORF">EWM57_06320</name>
</gene>
<sequence>MGRGRRHRLSAGLDPGCALRHLGLERVRRLQLPGLSDVAILHLKAKPNARANQLLVAPDGSVTVRLQAPAQDGRANACLLAYLAEVFGVSKSSLTLLAGHAAPFKKVNLPTVDAATLLAVLDRYQNSGPAAGA</sequence>
<dbReference type="SUPFAM" id="SSF69786">
    <property type="entry name" value="YggU-like"/>
    <property type="match status" value="1"/>
</dbReference>
<dbReference type="OrthoDB" id="885245at2"/>
<evidence type="ECO:0000256" key="2">
    <source>
        <dbReference type="HAMAP-Rule" id="MF_00634"/>
    </source>
</evidence>
<comment type="caution">
    <text evidence="3">The sequence shown here is derived from an EMBL/GenBank/DDBJ whole genome shotgun (WGS) entry which is preliminary data.</text>
</comment>
<proteinExistence type="inferred from homology"/>
<protein>
    <recommendedName>
        <fullName evidence="2">UPF0235 protein EWM57_06320</fullName>
    </recommendedName>
</protein>
<dbReference type="HAMAP" id="MF_00634">
    <property type="entry name" value="UPF0235"/>
    <property type="match status" value="1"/>
</dbReference>
<dbReference type="InterPro" id="IPR003746">
    <property type="entry name" value="DUF167"/>
</dbReference>
<comment type="similarity">
    <text evidence="1 2">Belongs to the UPF0235 family.</text>
</comment>
<dbReference type="PANTHER" id="PTHR13420">
    <property type="entry name" value="UPF0235 PROTEIN C15ORF40"/>
    <property type="match status" value="1"/>
</dbReference>
<evidence type="ECO:0000313" key="4">
    <source>
        <dbReference type="Proteomes" id="UP000294155"/>
    </source>
</evidence>
<dbReference type="Proteomes" id="UP000294155">
    <property type="component" value="Unassembled WGS sequence"/>
</dbReference>
<evidence type="ECO:0000256" key="1">
    <source>
        <dbReference type="ARBA" id="ARBA00010364"/>
    </source>
</evidence>
<keyword evidence="4" id="KW-1185">Reference proteome</keyword>
<reference evidence="3 4" key="1">
    <citation type="submission" date="2019-02" db="EMBL/GenBank/DDBJ databases">
        <title>Bacterial novel species isolated from soil.</title>
        <authorList>
            <person name="Jung H.-Y."/>
        </authorList>
    </citation>
    <scope>NUCLEOTIDE SEQUENCE [LARGE SCALE GENOMIC DNA]</scope>
    <source>
        <strain evidence="3 4">1-3-3-3</strain>
    </source>
</reference>